<dbReference type="RefSeq" id="WP_260722811.1">
    <property type="nucleotide sequence ID" value="NZ_BAAABS010000098.1"/>
</dbReference>
<keyword evidence="5" id="KW-0547">Nucleotide-binding</keyword>
<feature type="transmembrane region" description="Helical" evidence="9">
    <location>
        <begin position="99"/>
        <end position="121"/>
    </location>
</feature>
<keyword evidence="9" id="KW-1133">Transmembrane helix</keyword>
<dbReference type="PANTHER" id="PTHR24421:SF10">
    <property type="entry name" value="NITRATE_NITRITE SENSOR PROTEIN NARQ"/>
    <property type="match status" value="1"/>
</dbReference>
<evidence type="ECO:0000256" key="2">
    <source>
        <dbReference type="ARBA" id="ARBA00012438"/>
    </source>
</evidence>
<organism evidence="11 12">
    <name type="scientific">Dactylosporangium roseum</name>
    <dbReference type="NCBI Taxonomy" id="47989"/>
    <lineage>
        <taxon>Bacteria</taxon>
        <taxon>Bacillati</taxon>
        <taxon>Actinomycetota</taxon>
        <taxon>Actinomycetes</taxon>
        <taxon>Micromonosporales</taxon>
        <taxon>Micromonosporaceae</taxon>
        <taxon>Dactylosporangium</taxon>
    </lineage>
</organism>
<keyword evidence="7" id="KW-0067">ATP-binding</keyword>
<dbReference type="Gene3D" id="3.30.565.10">
    <property type="entry name" value="Histidine kinase-like ATPase, C-terminal domain"/>
    <property type="match status" value="1"/>
</dbReference>
<dbReference type="Proteomes" id="UP001058271">
    <property type="component" value="Chromosome"/>
</dbReference>
<proteinExistence type="predicted"/>
<keyword evidence="3" id="KW-0597">Phosphoprotein</keyword>
<dbReference type="InterPro" id="IPR011712">
    <property type="entry name" value="Sig_transdc_His_kin_sub3_dim/P"/>
</dbReference>
<evidence type="ECO:0000256" key="8">
    <source>
        <dbReference type="ARBA" id="ARBA00023012"/>
    </source>
</evidence>
<evidence type="ECO:0000256" key="4">
    <source>
        <dbReference type="ARBA" id="ARBA00022679"/>
    </source>
</evidence>
<reference evidence="11" key="1">
    <citation type="submission" date="2021-04" db="EMBL/GenBank/DDBJ databases">
        <title>Biosynthetic gene clusters of Dactylosporangioum roseum.</title>
        <authorList>
            <person name="Hartkoorn R.C."/>
            <person name="Beaudoing E."/>
            <person name="Hot D."/>
            <person name="Moureu S."/>
        </authorList>
    </citation>
    <scope>NUCLEOTIDE SEQUENCE</scope>
    <source>
        <strain evidence="11">NRRL B-16295</strain>
    </source>
</reference>
<dbReference type="Pfam" id="PF07730">
    <property type="entry name" value="HisKA_3"/>
    <property type="match status" value="1"/>
</dbReference>
<dbReference type="InterPro" id="IPR036890">
    <property type="entry name" value="HATPase_C_sf"/>
</dbReference>
<evidence type="ECO:0000256" key="5">
    <source>
        <dbReference type="ARBA" id="ARBA00022741"/>
    </source>
</evidence>
<dbReference type="SUPFAM" id="SSF55874">
    <property type="entry name" value="ATPase domain of HSP90 chaperone/DNA topoisomerase II/histidine kinase"/>
    <property type="match status" value="1"/>
</dbReference>
<evidence type="ECO:0000256" key="9">
    <source>
        <dbReference type="SAM" id="Phobius"/>
    </source>
</evidence>
<keyword evidence="6" id="KW-0418">Kinase</keyword>
<keyword evidence="12" id="KW-1185">Reference proteome</keyword>
<evidence type="ECO:0000313" key="11">
    <source>
        <dbReference type="EMBL" id="UWZ33558.1"/>
    </source>
</evidence>
<dbReference type="CDD" id="cd16917">
    <property type="entry name" value="HATPase_UhpB-NarQ-NarX-like"/>
    <property type="match status" value="1"/>
</dbReference>
<keyword evidence="9" id="KW-0812">Transmembrane</keyword>
<evidence type="ECO:0000256" key="6">
    <source>
        <dbReference type="ARBA" id="ARBA00022777"/>
    </source>
</evidence>
<feature type="transmembrane region" description="Helical" evidence="9">
    <location>
        <begin position="128"/>
        <end position="148"/>
    </location>
</feature>
<evidence type="ECO:0000256" key="1">
    <source>
        <dbReference type="ARBA" id="ARBA00000085"/>
    </source>
</evidence>
<keyword evidence="9" id="KW-0472">Membrane</keyword>
<dbReference type="InterPro" id="IPR050482">
    <property type="entry name" value="Sensor_HK_TwoCompSys"/>
</dbReference>
<feature type="domain" description="Signal transduction histidine kinase subgroup 3 dimerisation and phosphoacceptor" evidence="10">
    <location>
        <begin position="176"/>
        <end position="241"/>
    </location>
</feature>
<gene>
    <name evidence="11" type="ORF">Drose_19810</name>
</gene>
<keyword evidence="8" id="KW-0902">Two-component regulatory system</keyword>
<feature type="transmembrane region" description="Helical" evidence="9">
    <location>
        <begin position="59"/>
        <end position="79"/>
    </location>
</feature>
<keyword evidence="4" id="KW-0808">Transferase</keyword>
<dbReference type="EC" id="2.7.13.3" evidence="2"/>
<dbReference type="Gene3D" id="1.20.5.1930">
    <property type="match status" value="1"/>
</dbReference>
<evidence type="ECO:0000256" key="7">
    <source>
        <dbReference type="ARBA" id="ARBA00022840"/>
    </source>
</evidence>
<comment type="catalytic activity">
    <reaction evidence="1">
        <text>ATP + protein L-histidine = ADP + protein N-phospho-L-histidine.</text>
        <dbReference type="EC" id="2.7.13.3"/>
    </reaction>
</comment>
<dbReference type="EMBL" id="CP073721">
    <property type="protein sequence ID" value="UWZ33558.1"/>
    <property type="molecule type" value="Genomic_DNA"/>
</dbReference>
<feature type="transmembrane region" description="Helical" evidence="9">
    <location>
        <begin position="33"/>
        <end position="52"/>
    </location>
</feature>
<protein>
    <recommendedName>
        <fullName evidence="2">histidine kinase</fullName>
        <ecNumber evidence="2">2.7.13.3</ecNumber>
    </recommendedName>
</protein>
<evidence type="ECO:0000313" key="12">
    <source>
        <dbReference type="Proteomes" id="UP001058271"/>
    </source>
</evidence>
<sequence>MKGRAVDLVLAGGTFAAGLLMFAIGQYHAAFGALPHAVLLVPLAVCSGALLLRRTAPVASVLVGTAALAADVVLGPSLATPLVYTQVLYDACTHGRAALTRVLLAVSVVGCVVTGAVALVLDPHVRSLSLAVILALVTVVPVLTGIHVRHHRDQATAARQLARLAEADRANAVAAERARMARELHDAIANHLSAVAIHATAALSTDLGADGTRQALTVIRENSVRGLAEMREMIGYLRDPAQADDPSVAGLSALDDLVARARRAGLAVDLTVRGEPAELPAGVDRAAYRILQESLTNALKHGDGGRVGLDLEYTPSAVGLRVTSTPARAPAPVDGAGSGVVGMQERAALLGGSLEAGPSGDQWLVSAHLPLLPAPAAVRSAAEGE</sequence>
<feature type="transmembrane region" description="Helical" evidence="9">
    <location>
        <begin position="7"/>
        <end position="27"/>
    </location>
</feature>
<evidence type="ECO:0000259" key="10">
    <source>
        <dbReference type="Pfam" id="PF07730"/>
    </source>
</evidence>
<evidence type="ECO:0000256" key="3">
    <source>
        <dbReference type="ARBA" id="ARBA00022553"/>
    </source>
</evidence>
<dbReference type="PANTHER" id="PTHR24421">
    <property type="entry name" value="NITRATE/NITRITE SENSOR PROTEIN NARX-RELATED"/>
    <property type="match status" value="1"/>
</dbReference>
<name>A0ABY5YYA9_9ACTN</name>
<accession>A0ABY5YYA9</accession>